<keyword evidence="2" id="KW-1185">Reference proteome</keyword>
<dbReference type="PANTHER" id="PTHR38681">
    <property type="entry name" value="RETROVIRUS-RELATED POL POLYPROTEIN FROM TRANSPOSON 412-LIKE PROTEIN-RELATED"/>
    <property type="match status" value="1"/>
</dbReference>
<name>A0A4Y2QBJ3_ARAVE</name>
<dbReference type="OrthoDB" id="10062030at2759"/>
<reference evidence="1 2" key="1">
    <citation type="journal article" date="2019" name="Sci. Rep.">
        <title>Orb-weaving spider Araneus ventricosus genome elucidates the spidroin gene catalogue.</title>
        <authorList>
            <person name="Kono N."/>
            <person name="Nakamura H."/>
            <person name="Ohtoshi R."/>
            <person name="Moran D.A.P."/>
            <person name="Shinohara A."/>
            <person name="Yoshida Y."/>
            <person name="Fujiwara M."/>
            <person name="Mori M."/>
            <person name="Tomita M."/>
            <person name="Arakawa K."/>
        </authorList>
    </citation>
    <scope>NUCLEOTIDE SEQUENCE [LARGE SCALE GENOMIC DNA]</scope>
</reference>
<organism evidence="1 2">
    <name type="scientific">Araneus ventricosus</name>
    <name type="common">Orbweaver spider</name>
    <name type="synonym">Epeira ventricosa</name>
    <dbReference type="NCBI Taxonomy" id="182803"/>
    <lineage>
        <taxon>Eukaryota</taxon>
        <taxon>Metazoa</taxon>
        <taxon>Ecdysozoa</taxon>
        <taxon>Arthropoda</taxon>
        <taxon>Chelicerata</taxon>
        <taxon>Arachnida</taxon>
        <taxon>Araneae</taxon>
        <taxon>Araneomorphae</taxon>
        <taxon>Entelegynae</taxon>
        <taxon>Araneoidea</taxon>
        <taxon>Araneidae</taxon>
        <taxon>Araneus</taxon>
    </lineage>
</organism>
<comment type="caution">
    <text evidence="1">The sequence shown here is derived from an EMBL/GenBank/DDBJ whole genome shotgun (WGS) entry which is preliminary data.</text>
</comment>
<dbReference type="PANTHER" id="PTHR38681:SF1">
    <property type="entry name" value="RETROVIRUS-RELATED POL POLYPROTEIN FROM TRANSPOSON 412-LIKE PROTEIN"/>
    <property type="match status" value="1"/>
</dbReference>
<gene>
    <name evidence="1" type="ORF">AVEN_37929_1</name>
</gene>
<evidence type="ECO:0000313" key="2">
    <source>
        <dbReference type="Proteomes" id="UP000499080"/>
    </source>
</evidence>
<proteinExistence type="predicted"/>
<dbReference type="Proteomes" id="UP000499080">
    <property type="component" value="Unassembled WGS sequence"/>
</dbReference>
<dbReference type="EMBL" id="BGPR01013455">
    <property type="protein sequence ID" value="GBN60751.1"/>
    <property type="molecule type" value="Genomic_DNA"/>
</dbReference>
<protein>
    <submittedName>
        <fullName evidence="1">Uncharacterized protein</fullName>
    </submittedName>
</protein>
<dbReference type="AlphaFoldDB" id="A0A4Y2QBJ3"/>
<accession>A0A4Y2QBJ3</accession>
<evidence type="ECO:0000313" key="1">
    <source>
        <dbReference type="EMBL" id="GBN60751.1"/>
    </source>
</evidence>
<sequence>MLFIAAFESSAIDIILCEESIACRDTGNHALTLEESNDLVENWHRPLKWALKTRRTEKWTEVQPTILQGFRAAIKADSKVSPNQVFKISELVYGTTLRQPGDYFYEHSVIKSPQEVVKTLIDMFHNFTSVPTKSHHIVKPFVGQGLKTCTHAFVTLDGVRKGLQVPYDGPYAVVKRDDKLYKVNIKGKFVNISIDRLKPAFPAAVSDIRIPSGKDNGRSHINCHIRRNLGELFASQLEFSCM</sequence>